<keyword evidence="1" id="KW-0614">Plasmid</keyword>
<proteinExistence type="predicted"/>
<organism evidence="1 2">
    <name type="scientific">Persicobacter psychrovividus</name>
    <dbReference type="NCBI Taxonomy" id="387638"/>
    <lineage>
        <taxon>Bacteria</taxon>
        <taxon>Pseudomonadati</taxon>
        <taxon>Bacteroidota</taxon>
        <taxon>Cytophagia</taxon>
        <taxon>Cytophagales</taxon>
        <taxon>Persicobacteraceae</taxon>
        <taxon>Persicobacter</taxon>
    </lineage>
</organism>
<gene>
    <name evidence="1" type="ORF">PEPS_38300</name>
</gene>
<keyword evidence="2" id="KW-1185">Reference proteome</keyword>
<sequence length="126" mass="14834">MSKKSISILLVLAYVLFFFIQENFENPYVKNEYFYSLSFKGKIEDKKQLSTEHNIARFSIVNDSSKLMIALPNNPNEFFETIQEGDFIYKRKNSIYCYLIRNRDTIKLQFSFPEGTPLDTIASFNN</sequence>
<name>A0ABN6LEM9_9BACT</name>
<evidence type="ECO:0000313" key="2">
    <source>
        <dbReference type="Proteomes" id="UP001354989"/>
    </source>
</evidence>
<reference evidence="1 2" key="1">
    <citation type="submission" date="2021-12" db="EMBL/GenBank/DDBJ databases">
        <title>Genome sequencing of bacteria with rrn-lacking chromosome and rrn-plasmid.</title>
        <authorList>
            <person name="Anda M."/>
            <person name="Iwasaki W."/>
        </authorList>
    </citation>
    <scope>NUCLEOTIDE SEQUENCE [LARGE SCALE GENOMIC DNA]</scope>
    <source>
        <strain evidence="1 2">NBRC 101262</strain>
        <plasmid evidence="1 2">pPP3</plasmid>
    </source>
</reference>
<evidence type="ECO:0000313" key="1">
    <source>
        <dbReference type="EMBL" id="BDD01550.1"/>
    </source>
</evidence>
<geneLocation type="plasmid" evidence="1 2">
    <name>pPP3</name>
</geneLocation>
<dbReference type="EMBL" id="AP025295">
    <property type="protein sequence ID" value="BDD01550.1"/>
    <property type="molecule type" value="Genomic_DNA"/>
</dbReference>
<protein>
    <submittedName>
        <fullName evidence="1">Uncharacterized protein</fullName>
    </submittedName>
</protein>
<dbReference type="Proteomes" id="UP001354989">
    <property type="component" value="Plasmid pPP3"/>
</dbReference>
<dbReference type="RefSeq" id="WP_338398994.1">
    <property type="nucleotide sequence ID" value="NZ_AP025295.1"/>
</dbReference>
<accession>A0ABN6LEM9</accession>